<organism evidence="14 15">
    <name type="scientific">Thecamonas trahens ATCC 50062</name>
    <dbReference type="NCBI Taxonomy" id="461836"/>
    <lineage>
        <taxon>Eukaryota</taxon>
        <taxon>Apusozoa</taxon>
        <taxon>Apusomonadida</taxon>
        <taxon>Apusomonadidae</taxon>
        <taxon>Thecamonas</taxon>
    </lineage>
</organism>
<feature type="transmembrane region" description="Helical" evidence="13">
    <location>
        <begin position="268"/>
        <end position="294"/>
    </location>
</feature>
<evidence type="ECO:0000313" key="14">
    <source>
        <dbReference type="EMBL" id="KNC46141.1"/>
    </source>
</evidence>
<accession>A0A0L0D1R1</accession>
<evidence type="ECO:0000256" key="5">
    <source>
        <dbReference type="ARBA" id="ARBA00022692"/>
    </source>
</evidence>
<keyword evidence="8 13" id="KW-1133">Transmembrane helix</keyword>
<dbReference type="RefSeq" id="XP_013763118.1">
    <property type="nucleotide sequence ID" value="XM_013907664.1"/>
</dbReference>
<evidence type="ECO:0000256" key="12">
    <source>
        <dbReference type="ARBA" id="ARBA00023242"/>
    </source>
</evidence>
<keyword evidence="11 13" id="KW-0472">Membrane</keyword>
<evidence type="ECO:0000256" key="4">
    <source>
        <dbReference type="ARBA" id="ARBA00022448"/>
    </source>
</evidence>
<proteinExistence type="inferred from homology"/>
<protein>
    <submittedName>
        <fullName evidence="14">Uncharacterized protein</fullName>
    </submittedName>
</protein>
<feature type="transmembrane region" description="Helical" evidence="13">
    <location>
        <begin position="141"/>
        <end position="162"/>
    </location>
</feature>
<dbReference type="PANTHER" id="PTHR13269">
    <property type="entry name" value="NUCLEOPORIN NDC1"/>
    <property type="match status" value="1"/>
</dbReference>
<dbReference type="AlphaFoldDB" id="A0A0L0D1R1"/>
<evidence type="ECO:0000256" key="8">
    <source>
        <dbReference type="ARBA" id="ARBA00022989"/>
    </source>
</evidence>
<feature type="transmembrane region" description="Helical" evidence="13">
    <location>
        <begin position="306"/>
        <end position="326"/>
    </location>
</feature>
<dbReference type="GO" id="GO:0030674">
    <property type="term" value="F:protein-macromolecule adaptor activity"/>
    <property type="evidence" value="ECO:0007669"/>
    <property type="project" value="TreeGrafter"/>
</dbReference>
<dbReference type="PANTHER" id="PTHR13269:SF6">
    <property type="entry name" value="NUCLEOPORIN NDC1"/>
    <property type="match status" value="1"/>
</dbReference>
<keyword evidence="5 13" id="KW-0812">Transmembrane</keyword>
<dbReference type="EMBL" id="GL349433">
    <property type="protein sequence ID" value="KNC46141.1"/>
    <property type="molecule type" value="Genomic_DNA"/>
</dbReference>
<keyword evidence="10" id="KW-0906">Nuclear pore complex</keyword>
<reference evidence="14 15" key="1">
    <citation type="submission" date="2010-05" db="EMBL/GenBank/DDBJ databases">
        <title>The Genome Sequence of Thecamonas trahens ATCC 50062.</title>
        <authorList>
            <consortium name="The Broad Institute Genome Sequencing Platform"/>
            <person name="Russ C."/>
            <person name="Cuomo C."/>
            <person name="Shea T."/>
            <person name="Young S.K."/>
            <person name="Zeng Q."/>
            <person name="Koehrsen M."/>
            <person name="Haas B."/>
            <person name="Borodovsky M."/>
            <person name="Guigo R."/>
            <person name="Alvarado L."/>
            <person name="Berlin A."/>
            <person name="Bochicchio J."/>
            <person name="Borenstein D."/>
            <person name="Chapman S."/>
            <person name="Chen Z."/>
            <person name="Freedman E."/>
            <person name="Gellesch M."/>
            <person name="Goldberg J."/>
            <person name="Griggs A."/>
            <person name="Gujja S."/>
            <person name="Heilman E."/>
            <person name="Heiman D."/>
            <person name="Hepburn T."/>
            <person name="Howarth C."/>
            <person name="Jen D."/>
            <person name="Larson L."/>
            <person name="Mehta T."/>
            <person name="Park D."/>
            <person name="Pearson M."/>
            <person name="Roberts A."/>
            <person name="Saif S."/>
            <person name="Shenoy N."/>
            <person name="Sisk P."/>
            <person name="Stolte C."/>
            <person name="Sykes S."/>
            <person name="Thomson T."/>
            <person name="Walk T."/>
            <person name="White J."/>
            <person name="Yandava C."/>
            <person name="Burger G."/>
            <person name="Gray M.W."/>
            <person name="Holland P.W.H."/>
            <person name="King N."/>
            <person name="Lang F.B.F."/>
            <person name="Roger A.J."/>
            <person name="Ruiz-Trillo I."/>
            <person name="Lander E."/>
            <person name="Nusbaum C."/>
        </authorList>
    </citation>
    <scope>NUCLEOTIDE SEQUENCE [LARGE SCALE GENOMIC DNA]</scope>
    <source>
        <strain evidence="14 15">ATCC 50062</strain>
    </source>
</reference>
<gene>
    <name evidence="14" type="ORF">AMSG_00259</name>
</gene>
<dbReference type="Proteomes" id="UP000054408">
    <property type="component" value="Unassembled WGS sequence"/>
</dbReference>
<dbReference type="STRING" id="461836.A0A0L0D1R1"/>
<evidence type="ECO:0000256" key="6">
    <source>
        <dbReference type="ARBA" id="ARBA00022816"/>
    </source>
</evidence>
<feature type="transmembrane region" description="Helical" evidence="13">
    <location>
        <begin position="94"/>
        <end position="118"/>
    </location>
</feature>
<dbReference type="eggNOG" id="KOG4358">
    <property type="taxonomic scope" value="Eukaryota"/>
</dbReference>
<keyword evidence="15" id="KW-1185">Reference proteome</keyword>
<dbReference type="GO" id="GO:0015031">
    <property type="term" value="P:protein transport"/>
    <property type="evidence" value="ECO:0007669"/>
    <property type="project" value="UniProtKB-KW"/>
</dbReference>
<dbReference type="GO" id="GO:0006999">
    <property type="term" value="P:nuclear pore organization"/>
    <property type="evidence" value="ECO:0007669"/>
    <property type="project" value="TreeGrafter"/>
</dbReference>
<keyword evidence="12" id="KW-0539">Nucleus</keyword>
<name>A0A0L0D1R1_THETB</name>
<evidence type="ECO:0000256" key="9">
    <source>
        <dbReference type="ARBA" id="ARBA00023010"/>
    </source>
</evidence>
<evidence type="ECO:0000256" key="7">
    <source>
        <dbReference type="ARBA" id="ARBA00022927"/>
    </source>
</evidence>
<feature type="transmembrane region" description="Helical" evidence="13">
    <location>
        <begin position="235"/>
        <end position="256"/>
    </location>
</feature>
<comment type="subcellular location">
    <subcellularLocation>
        <location evidence="1">Nucleus membrane</location>
        <topology evidence="1">Multi-pass membrane protein</topology>
    </subcellularLocation>
    <subcellularLocation>
        <location evidence="2">Nucleus</location>
        <location evidence="2">Nuclear pore complex</location>
    </subcellularLocation>
</comment>
<dbReference type="InterPro" id="IPR019049">
    <property type="entry name" value="Nucleoporin_prot_Ndc1/Nup"/>
</dbReference>
<evidence type="ECO:0000256" key="1">
    <source>
        <dbReference type="ARBA" id="ARBA00004232"/>
    </source>
</evidence>
<keyword evidence="7" id="KW-0653">Protein transport</keyword>
<keyword evidence="9" id="KW-0811">Translocation</keyword>
<keyword evidence="6" id="KW-0509">mRNA transport</keyword>
<evidence type="ECO:0000313" key="15">
    <source>
        <dbReference type="Proteomes" id="UP000054408"/>
    </source>
</evidence>
<dbReference type="GO" id="GO:0070762">
    <property type="term" value="C:nuclear pore transmembrane ring"/>
    <property type="evidence" value="ECO:0007669"/>
    <property type="project" value="TreeGrafter"/>
</dbReference>
<evidence type="ECO:0000256" key="13">
    <source>
        <dbReference type="SAM" id="Phobius"/>
    </source>
</evidence>
<dbReference type="Pfam" id="PF09531">
    <property type="entry name" value="Ndc1_Nup"/>
    <property type="match status" value="1"/>
</dbReference>
<dbReference type="GeneID" id="25560075"/>
<comment type="similarity">
    <text evidence="3">Belongs to the NDC1 family.</text>
</comment>
<dbReference type="GO" id="GO:0031965">
    <property type="term" value="C:nuclear membrane"/>
    <property type="evidence" value="ECO:0007669"/>
    <property type="project" value="UniProtKB-SubCell"/>
</dbReference>
<dbReference type="OrthoDB" id="67850at2759"/>
<keyword evidence="4" id="KW-0813">Transport</keyword>
<sequence>MSEVQRSLRSMAWELRKWRTGAAAVWALAAAALTVTLASATPSLLWLWPPYWLRLALRFLPLTWLFARSAPASLAHGSFADGAVPAEIHGVTPALAGVLVGGVLGGTVLAAAAGFALVRSALRLVPLNAVDSSARYLRPKYVLFVGVFGALTPLATWAMLWLRGSELASPLLAIDASPPDATLRLEMTCVDERFVYMFVHSGVLGLVFAAAHLGFERYQLAFPRLALSRRFRIRALVPGLLVRSAKLVALVSRLVAGGWMAVSLAAHGASLAGAAAVAPFLNAATGMPVYALPLLGTPLCATPARWFDPMLSLHIAAASVLVVFIFDLTNSMAEVFLTQPHAFVGGTHSNSSALLIAALEYYDDPLVRHLAFLDLHMVAEFDERRRMALFLDDSGKAWTKLLRRLLEVVDGLTIQMAAWRVRETEALAAVRAGPYTTSTLLYWWFQRHVNPLAKASGAAPYGDDTSYDAWLAARMPDPSQTASLWAILGDAVRVRPLLAALFYRSPAAHTRSLFDDLYLQLWCVGALGKLAAAAKTDDAYGIVQRTLPDLTSALLAVAVELDEQMSTVSVLNPPLTGPLEGHQLVRPQTLALGSVLNTSLYLIVTTYYASLRTFAFPTHYAAKLQQYADFTI</sequence>
<dbReference type="GO" id="GO:0051028">
    <property type="term" value="P:mRNA transport"/>
    <property type="evidence" value="ECO:0007669"/>
    <property type="project" value="UniProtKB-KW"/>
</dbReference>
<evidence type="ECO:0000256" key="2">
    <source>
        <dbReference type="ARBA" id="ARBA00004567"/>
    </source>
</evidence>
<evidence type="ECO:0000256" key="3">
    <source>
        <dbReference type="ARBA" id="ARBA00005760"/>
    </source>
</evidence>
<evidence type="ECO:0000256" key="11">
    <source>
        <dbReference type="ARBA" id="ARBA00023136"/>
    </source>
</evidence>
<evidence type="ECO:0000256" key="10">
    <source>
        <dbReference type="ARBA" id="ARBA00023132"/>
    </source>
</evidence>
<feature type="transmembrane region" description="Helical" evidence="13">
    <location>
        <begin position="194"/>
        <end position="215"/>
    </location>
</feature>